<sequence length="60" mass="6794">MPNMETETNPIDRTVAHLLFHRPMESPGIHSEAPESPSSTRLLQEGKHSRFAELTKRSLP</sequence>
<reference evidence="2 3" key="1">
    <citation type="submission" date="2022-03" db="EMBL/GenBank/DDBJ databases">
        <authorList>
            <person name="Nunn A."/>
            <person name="Chopra R."/>
            <person name="Nunn A."/>
            <person name="Contreras Garrido A."/>
        </authorList>
    </citation>
    <scope>NUCLEOTIDE SEQUENCE [LARGE SCALE GENOMIC DNA]</scope>
</reference>
<comment type="caution">
    <text evidence="2">The sequence shown here is derived from an EMBL/GenBank/DDBJ whole genome shotgun (WGS) entry which is preliminary data.</text>
</comment>
<dbReference type="GO" id="GO:0006355">
    <property type="term" value="P:regulation of DNA-templated transcription"/>
    <property type="evidence" value="ECO:0007669"/>
    <property type="project" value="InterPro"/>
</dbReference>
<dbReference type="Proteomes" id="UP000836841">
    <property type="component" value="Unassembled WGS sequence"/>
</dbReference>
<protein>
    <submittedName>
        <fullName evidence="2">Uncharacterized protein</fullName>
    </submittedName>
</protein>
<dbReference type="EMBL" id="CAJVSB020000091">
    <property type="protein sequence ID" value="CAH2041426.1"/>
    <property type="molecule type" value="Genomic_DNA"/>
</dbReference>
<organism evidence="2 3">
    <name type="scientific">Thlaspi arvense</name>
    <name type="common">Field penny-cress</name>
    <dbReference type="NCBI Taxonomy" id="13288"/>
    <lineage>
        <taxon>Eukaryota</taxon>
        <taxon>Viridiplantae</taxon>
        <taxon>Streptophyta</taxon>
        <taxon>Embryophyta</taxon>
        <taxon>Tracheophyta</taxon>
        <taxon>Spermatophyta</taxon>
        <taxon>Magnoliopsida</taxon>
        <taxon>eudicotyledons</taxon>
        <taxon>Gunneridae</taxon>
        <taxon>Pentapetalae</taxon>
        <taxon>rosids</taxon>
        <taxon>malvids</taxon>
        <taxon>Brassicales</taxon>
        <taxon>Brassicaceae</taxon>
        <taxon>Thlaspideae</taxon>
        <taxon>Thlaspi</taxon>
    </lineage>
</organism>
<keyword evidence="3" id="KW-1185">Reference proteome</keyword>
<dbReference type="PANTHER" id="PTHR33334">
    <property type="entry name" value="PROTEIN LNK1"/>
    <property type="match status" value="1"/>
</dbReference>
<accession>A0AAU9RKS2</accession>
<evidence type="ECO:0000256" key="1">
    <source>
        <dbReference type="SAM" id="MobiDB-lite"/>
    </source>
</evidence>
<dbReference type="PANTHER" id="PTHR33334:SF5">
    <property type="entry name" value="PROTEIN LNK2"/>
    <property type="match status" value="1"/>
</dbReference>
<dbReference type="InterPro" id="IPR039928">
    <property type="entry name" value="LNK"/>
</dbReference>
<gene>
    <name evidence="2" type="ORF">TAV2_LOCUS4442</name>
</gene>
<proteinExistence type="predicted"/>
<dbReference type="AlphaFoldDB" id="A0AAU9RKS2"/>
<name>A0AAU9RKS2_THLAR</name>
<feature type="compositionally biased region" description="Basic and acidic residues" evidence="1">
    <location>
        <begin position="44"/>
        <end position="60"/>
    </location>
</feature>
<evidence type="ECO:0000313" key="3">
    <source>
        <dbReference type="Proteomes" id="UP000836841"/>
    </source>
</evidence>
<dbReference type="GO" id="GO:0007623">
    <property type="term" value="P:circadian rhythm"/>
    <property type="evidence" value="ECO:0007669"/>
    <property type="project" value="InterPro"/>
</dbReference>
<feature type="region of interest" description="Disordered" evidence="1">
    <location>
        <begin position="22"/>
        <end position="60"/>
    </location>
</feature>
<evidence type="ECO:0000313" key="2">
    <source>
        <dbReference type="EMBL" id="CAH2041426.1"/>
    </source>
</evidence>